<dbReference type="InterPro" id="IPR008271">
    <property type="entry name" value="Ser/Thr_kinase_AS"/>
</dbReference>
<evidence type="ECO:0000256" key="6">
    <source>
        <dbReference type="ARBA" id="ARBA00022741"/>
    </source>
</evidence>
<reference evidence="16 17" key="1">
    <citation type="journal article" date="2013" name="BMC Genomics">
        <title>The miniature genome of a carnivorous plant Genlisea aurea contains a low number of genes and short non-coding sequences.</title>
        <authorList>
            <person name="Leushkin E.V."/>
            <person name="Sutormin R.A."/>
            <person name="Nabieva E.R."/>
            <person name="Penin A.A."/>
            <person name="Kondrashov A.S."/>
            <person name="Logacheva M.D."/>
        </authorList>
    </citation>
    <scope>NUCLEOTIDE SEQUENCE [LARGE SCALE GENOMIC DNA]</scope>
</reference>
<dbReference type="InterPro" id="IPR011009">
    <property type="entry name" value="Kinase-like_dom_sf"/>
</dbReference>
<feature type="binding site" evidence="11">
    <location>
        <position position="146"/>
    </location>
    <ligand>
        <name>ATP</name>
        <dbReference type="ChEBI" id="CHEBI:30616"/>
    </ligand>
</feature>
<protein>
    <recommendedName>
        <fullName evidence="2">non-specific serine/threonine protein kinase</fullName>
        <ecNumber evidence="2">2.7.11.1</ecNumber>
    </recommendedName>
</protein>
<dbReference type="CDD" id="cd21742">
    <property type="entry name" value="MobB_NDR_LATS-like"/>
    <property type="match status" value="1"/>
</dbReference>
<gene>
    <name evidence="16" type="ORF">M569_14341</name>
</gene>
<keyword evidence="17" id="KW-1185">Reference proteome</keyword>
<dbReference type="EC" id="2.7.11.1" evidence="2"/>
<dbReference type="PROSITE" id="PS51285">
    <property type="entry name" value="AGC_KINASE_CTER"/>
    <property type="match status" value="1"/>
</dbReference>
<dbReference type="Proteomes" id="UP000015453">
    <property type="component" value="Unassembled WGS sequence"/>
</dbReference>
<dbReference type="OrthoDB" id="3638488at2759"/>
<dbReference type="Gene3D" id="1.10.510.10">
    <property type="entry name" value="Transferase(Phosphotransferase) domain 1"/>
    <property type="match status" value="2"/>
</dbReference>
<dbReference type="PROSITE" id="PS00108">
    <property type="entry name" value="PROTEIN_KINASE_ST"/>
    <property type="match status" value="1"/>
</dbReference>
<dbReference type="InterPro" id="IPR000719">
    <property type="entry name" value="Prot_kinase_dom"/>
</dbReference>
<feature type="region of interest" description="Disordered" evidence="13">
    <location>
        <begin position="1"/>
        <end position="43"/>
    </location>
</feature>
<feature type="domain" description="AGC-kinase C-terminal" evidence="15">
    <location>
        <begin position="417"/>
        <end position="489"/>
    </location>
</feature>
<evidence type="ECO:0000259" key="15">
    <source>
        <dbReference type="PROSITE" id="PS51285"/>
    </source>
</evidence>
<keyword evidence="6 11" id="KW-0547">Nucleotide-binding</keyword>
<organism evidence="16 17">
    <name type="scientific">Genlisea aurea</name>
    <dbReference type="NCBI Taxonomy" id="192259"/>
    <lineage>
        <taxon>Eukaryota</taxon>
        <taxon>Viridiplantae</taxon>
        <taxon>Streptophyta</taxon>
        <taxon>Embryophyta</taxon>
        <taxon>Tracheophyta</taxon>
        <taxon>Spermatophyta</taxon>
        <taxon>Magnoliopsida</taxon>
        <taxon>eudicotyledons</taxon>
        <taxon>Gunneridae</taxon>
        <taxon>Pentapetalae</taxon>
        <taxon>asterids</taxon>
        <taxon>lamiids</taxon>
        <taxon>Lamiales</taxon>
        <taxon>Lentibulariaceae</taxon>
        <taxon>Genlisea</taxon>
    </lineage>
</organism>
<feature type="compositionally biased region" description="Basic residues" evidence="13">
    <location>
        <begin position="7"/>
        <end position="21"/>
    </location>
</feature>
<dbReference type="GO" id="GO:0005524">
    <property type="term" value="F:ATP binding"/>
    <property type="evidence" value="ECO:0007669"/>
    <property type="project" value="UniProtKB-UniRule"/>
</dbReference>
<keyword evidence="5" id="KW-0808">Transferase</keyword>
<evidence type="ECO:0000256" key="2">
    <source>
        <dbReference type="ARBA" id="ARBA00012513"/>
    </source>
</evidence>
<dbReference type="PANTHER" id="PTHR22988:SF76">
    <property type="entry name" value="CHROMOSOME UNDETERMINED SCAFFOLD_135, WHOLE GENOME SHOTGUN SEQUENCE"/>
    <property type="match status" value="1"/>
</dbReference>
<sequence>MEAAKRWFGKFRSKEKHKKKKESAPNRRDGSQTPLGDEVPSIATKQKVAAAKQYIEKHYKEQMKSLQERRERRNMLERKLADAEVSEEEQNNILKYLEKKETEYMRLQRHKMGADDFVPLTMIGKGAFGEVRICREKSTGHVYAMKKLKKSEMLRRGQVEHVKAERNLLAEVDSNCIVKLYCSFQDEEYLYLIMEYLPGGDMMTLLMRKDTLTEDEARFYVAETVLAIESIHKHNYIHRDIKPDNLLLDRNGHMKLSDFGLCKPLDCSNIQEKDFSIGNQYSGSLQSDGRPVPPKRTQQEQLQHWQRNRRMLAYSTVGTPDYIAPEVLLKKGYGMECDWWSLGAIMYEMLVGYPPFYSDEPMSTCRKIVNWRTHLKFPEEAKLSSEAKDLICKLLCNVEKRLGTRGAHEIKEHPWFKGTEWDKLYQMGAAFIPEVKDELDTQNFEKFEESDNFVASTTKSGPWRKMLSSKDVNFMGYTYKNFEIVNDHEVSGIGIALCKKNKKKK</sequence>
<evidence type="ECO:0000313" key="16">
    <source>
        <dbReference type="EMBL" id="EPS60462.1"/>
    </source>
</evidence>
<comment type="caution">
    <text evidence="16">The sequence shown here is derived from an EMBL/GenBank/DDBJ whole genome shotgun (WGS) entry which is preliminary data.</text>
</comment>
<evidence type="ECO:0000256" key="1">
    <source>
        <dbReference type="ARBA" id="ARBA00009903"/>
    </source>
</evidence>
<dbReference type="FunFam" id="1.10.510.10:FF:000042">
    <property type="entry name" value="Non-specific serine/threonine protein kinase"/>
    <property type="match status" value="1"/>
</dbReference>
<keyword evidence="4" id="KW-0597">Phosphoprotein</keyword>
<dbReference type="AlphaFoldDB" id="S8DLM1"/>
<evidence type="ECO:0000256" key="11">
    <source>
        <dbReference type="PROSITE-ProRule" id="PRU10141"/>
    </source>
</evidence>
<dbReference type="InterPro" id="IPR050839">
    <property type="entry name" value="Rho-assoc_Ser/Thr_Kinase"/>
</dbReference>
<feature type="non-terminal residue" evidence="16">
    <location>
        <position position="505"/>
    </location>
</feature>
<dbReference type="CDD" id="cd05599">
    <property type="entry name" value="STKc_NDR_like"/>
    <property type="match status" value="1"/>
</dbReference>
<feature type="coiled-coil region" evidence="12">
    <location>
        <begin position="59"/>
        <end position="86"/>
    </location>
</feature>
<evidence type="ECO:0000256" key="8">
    <source>
        <dbReference type="ARBA" id="ARBA00022840"/>
    </source>
</evidence>
<evidence type="ECO:0000256" key="4">
    <source>
        <dbReference type="ARBA" id="ARBA00022553"/>
    </source>
</evidence>
<dbReference type="Pfam" id="PF00069">
    <property type="entry name" value="Pkinase"/>
    <property type="match status" value="2"/>
</dbReference>
<comment type="catalytic activity">
    <reaction evidence="10">
        <text>L-seryl-[protein] + ATP = O-phospho-L-seryl-[protein] + ADP + H(+)</text>
        <dbReference type="Rhea" id="RHEA:17989"/>
        <dbReference type="Rhea" id="RHEA-COMP:9863"/>
        <dbReference type="Rhea" id="RHEA-COMP:11604"/>
        <dbReference type="ChEBI" id="CHEBI:15378"/>
        <dbReference type="ChEBI" id="CHEBI:29999"/>
        <dbReference type="ChEBI" id="CHEBI:30616"/>
        <dbReference type="ChEBI" id="CHEBI:83421"/>
        <dbReference type="ChEBI" id="CHEBI:456216"/>
        <dbReference type="EC" id="2.7.11.1"/>
    </reaction>
</comment>
<dbReference type="InterPro" id="IPR059233">
    <property type="entry name" value="MobB_NdrA/B/Cbk1"/>
</dbReference>
<dbReference type="SUPFAM" id="SSF56112">
    <property type="entry name" value="Protein kinase-like (PK-like)"/>
    <property type="match status" value="1"/>
</dbReference>
<keyword evidence="3" id="KW-0723">Serine/threonine-protein kinase</keyword>
<comment type="similarity">
    <text evidence="1">Belongs to the protein kinase superfamily. AGC Ser/Thr protein kinase family.</text>
</comment>
<evidence type="ECO:0000259" key="14">
    <source>
        <dbReference type="PROSITE" id="PS50011"/>
    </source>
</evidence>
<feature type="domain" description="Protein kinase" evidence="14">
    <location>
        <begin position="117"/>
        <end position="416"/>
    </location>
</feature>
<dbReference type="PROSITE" id="PS50011">
    <property type="entry name" value="PROTEIN_KINASE_DOM"/>
    <property type="match status" value="1"/>
</dbReference>
<accession>S8DLM1</accession>
<keyword evidence="12" id="KW-0175">Coiled coil</keyword>
<evidence type="ECO:0000256" key="9">
    <source>
        <dbReference type="ARBA" id="ARBA00047899"/>
    </source>
</evidence>
<evidence type="ECO:0000256" key="12">
    <source>
        <dbReference type="SAM" id="Coils"/>
    </source>
</evidence>
<comment type="catalytic activity">
    <reaction evidence="9">
        <text>L-threonyl-[protein] + ATP = O-phospho-L-threonyl-[protein] + ADP + H(+)</text>
        <dbReference type="Rhea" id="RHEA:46608"/>
        <dbReference type="Rhea" id="RHEA-COMP:11060"/>
        <dbReference type="Rhea" id="RHEA-COMP:11605"/>
        <dbReference type="ChEBI" id="CHEBI:15378"/>
        <dbReference type="ChEBI" id="CHEBI:30013"/>
        <dbReference type="ChEBI" id="CHEBI:30616"/>
        <dbReference type="ChEBI" id="CHEBI:61977"/>
        <dbReference type="ChEBI" id="CHEBI:456216"/>
        <dbReference type="EC" id="2.7.11.1"/>
    </reaction>
</comment>
<keyword evidence="8 11" id="KW-0067">ATP-binding</keyword>
<evidence type="ECO:0000256" key="3">
    <source>
        <dbReference type="ARBA" id="ARBA00022527"/>
    </source>
</evidence>
<evidence type="ECO:0000256" key="13">
    <source>
        <dbReference type="SAM" id="MobiDB-lite"/>
    </source>
</evidence>
<dbReference type="GO" id="GO:0005737">
    <property type="term" value="C:cytoplasm"/>
    <property type="evidence" value="ECO:0007669"/>
    <property type="project" value="UniProtKB-ARBA"/>
</dbReference>
<evidence type="ECO:0000256" key="10">
    <source>
        <dbReference type="ARBA" id="ARBA00048679"/>
    </source>
</evidence>
<dbReference type="PANTHER" id="PTHR22988">
    <property type="entry name" value="MYOTONIC DYSTROPHY S/T KINASE-RELATED"/>
    <property type="match status" value="1"/>
</dbReference>
<proteinExistence type="inferred from homology"/>
<dbReference type="PROSITE" id="PS00107">
    <property type="entry name" value="PROTEIN_KINASE_ATP"/>
    <property type="match status" value="1"/>
</dbReference>
<keyword evidence="7" id="KW-0418">Kinase</keyword>
<dbReference type="SMART" id="SM00220">
    <property type="entry name" value="S_TKc"/>
    <property type="match status" value="1"/>
</dbReference>
<name>S8DLM1_9LAMI</name>
<dbReference type="Pfam" id="PF00433">
    <property type="entry name" value="Pkinase_C"/>
    <property type="match status" value="1"/>
</dbReference>
<dbReference type="FunFam" id="1.10.510.10:FF:000106">
    <property type="entry name" value="Non-specific serine/threonine protein kinase"/>
    <property type="match status" value="1"/>
</dbReference>
<dbReference type="EMBL" id="AUSU01007554">
    <property type="protein sequence ID" value="EPS60462.1"/>
    <property type="molecule type" value="Genomic_DNA"/>
</dbReference>
<dbReference type="GO" id="GO:0004674">
    <property type="term" value="F:protein serine/threonine kinase activity"/>
    <property type="evidence" value="ECO:0007669"/>
    <property type="project" value="UniProtKB-KW"/>
</dbReference>
<dbReference type="Gene3D" id="3.30.200.20">
    <property type="entry name" value="Phosphorylase Kinase, domain 1"/>
    <property type="match status" value="2"/>
</dbReference>
<dbReference type="FunFam" id="3.30.200.20:FF:000102">
    <property type="entry name" value="Non-specific serine/threonine protein kinase"/>
    <property type="match status" value="1"/>
</dbReference>
<evidence type="ECO:0000313" key="17">
    <source>
        <dbReference type="Proteomes" id="UP000015453"/>
    </source>
</evidence>
<dbReference type="InterPro" id="IPR000961">
    <property type="entry name" value="AGC-kinase_C"/>
</dbReference>
<dbReference type="InterPro" id="IPR017441">
    <property type="entry name" value="Protein_kinase_ATP_BS"/>
</dbReference>
<dbReference type="SMART" id="SM00133">
    <property type="entry name" value="S_TK_X"/>
    <property type="match status" value="1"/>
</dbReference>
<evidence type="ECO:0000256" key="5">
    <source>
        <dbReference type="ARBA" id="ARBA00022679"/>
    </source>
</evidence>
<evidence type="ECO:0000256" key="7">
    <source>
        <dbReference type="ARBA" id="ARBA00022777"/>
    </source>
</evidence>
<dbReference type="InterPro" id="IPR017892">
    <property type="entry name" value="Pkinase_C"/>
</dbReference>